<dbReference type="InterPro" id="IPR003646">
    <property type="entry name" value="SH3-like_bac-type"/>
</dbReference>
<feature type="signal peptide" evidence="1">
    <location>
        <begin position="1"/>
        <end position="23"/>
    </location>
</feature>
<sequence>MTFTRNLFLAGAVLAASAGFAHAEMSATAINDLNVRSGPGPQYPSVGVATRGSAAILDGCIQGSRWCRVDVNGMRGWVYAEYLQVEHQGNAMIVEENEAVLGVPSVTYESTATVVPADPQPAPGDELLGPVGSVEAITPPETVRTYIETTPTQTVQLGGDVVVGAEVPDTVTFQEIPDYQYRYVRINDRPVLVDPGTRRIVYVYQ</sequence>
<dbReference type="Pfam" id="PF08239">
    <property type="entry name" value="SH3_3"/>
    <property type="match status" value="1"/>
</dbReference>
<gene>
    <name evidence="3" type="ORF">SAMN02927900_02412</name>
</gene>
<accession>A0A1G4RBM1</accession>
<proteinExistence type="predicted"/>
<dbReference type="Gene3D" id="2.30.30.40">
    <property type="entry name" value="SH3 Domains"/>
    <property type="match status" value="1"/>
</dbReference>
<dbReference type="Proteomes" id="UP000199542">
    <property type="component" value="Unassembled WGS sequence"/>
</dbReference>
<organism evidence="3 4">
    <name type="scientific">Rhizobium mongolense subsp. loessense</name>
    <dbReference type="NCBI Taxonomy" id="158890"/>
    <lineage>
        <taxon>Bacteria</taxon>
        <taxon>Pseudomonadati</taxon>
        <taxon>Pseudomonadota</taxon>
        <taxon>Alphaproteobacteria</taxon>
        <taxon>Hyphomicrobiales</taxon>
        <taxon>Rhizobiaceae</taxon>
        <taxon>Rhizobium/Agrobacterium group</taxon>
        <taxon>Rhizobium</taxon>
    </lineage>
</organism>
<dbReference type="InterPro" id="IPR009642">
    <property type="entry name" value="DUF1236"/>
</dbReference>
<evidence type="ECO:0000256" key="1">
    <source>
        <dbReference type="SAM" id="SignalP"/>
    </source>
</evidence>
<protein>
    <submittedName>
        <fullName evidence="3">SH3 domain-containing protein</fullName>
    </submittedName>
</protein>
<dbReference type="EMBL" id="FMTM01000003">
    <property type="protein sequence ID" value="SCW54126.1"/>
    <property type="molecule type" value="Genomic_DNA"/>
</dbReference>
<feature type="chain" id="PRO_5011619895" evidence="1">
    <location>
        <begin position="24"/>
        <end position="205"/>
    </location>
</feature>
<evidence type="ECO:0000313" key="3">
    <source>
        <dbReference type="EMBL" id="SCW54126.1"/>
    </source>
</evidence>
<dbReference type="Pfam" id="PF06823">
    <property type="entry name" value="DUF1236"/>
    <property type="match status" value="1"/>
</dbReference>
<dbReference type="AlphaFoldDB" id="A0A1G4RBM1"/>
<reference evidence="3 4" key="1">
    <citation type="submission" date="2016-10" db="EMBL/GenBank/DDBJ databases">
        <authorList>
            <person name="de Groot N.N."/>
        </authorList>
    </citation>
    <scope>NUCLEOTIDE SEQUENCE [LARGE SCALE GENOMIC DNA]</scope>
    <source>
        <strain evidence="3 4">CGMCC 1.3401</strain>
    </source>
</reference>
<keyword evidence="1" id="KW-0732">Signal</keyword>
<evidence type="ECO:0000259" key="2">
    <source>
        <dbReference type="Pfam" id="PF08239"/>
    </source>
</evidence>
<evidence type="ECO:0000313" key="4">
    <source>
        <dbReference type="Proteomes" id="UP000199542"/>
    </source>
</evidence>
<dbReference type="RefSeq" id="WP_074069026.1">
    <property type="nucleotide sequence ID" value="NZ_FMTM01000003.1"/>
</dbReference>
<name>A0A1G4RBM1_9HYPH</name>
<feature type="domain" description="SH3b" evidence="2">
    <location>
        <begin position="32"/>
        <end position="84"/>
    </location>
</feature>